<dbReference type="STRING" id="112268.A0A182VZB2"/>
<keyword evidence="4" id="KW-0238">DNA-binding</keyword>
<keyword evidence="3" id="KW-0805">Transcription regulation</keyword>
<keyword evidence="5" id="KW-0804">Transcription</keyword>
<evidence type="ECO:0000259" key="7">
    <source>
        <dbReference type="Pfam" id="PF13873"/>
    </source>
</evidence>
<dbReference type="GO" id="GO:0003677">
    <property type="term" value="F:DNA binding"/>
    <property type="evidence" value="ECO:0007669"/>
    <property type="project" value="UniProtKB-KW"/>
</dbReference>
<evidence type="ECO:0000256" key="6">
    <source>
        <dbReference type="ARBA" id="ARBA00025466"/>
    </source>
</evidence>
<reference evidence="8" key="2">
    <citation type="submission" date="2020-05" db="UniProtKB">
        <authorList>
            <consortium name="EnsemblMetazoa"/>
        </authorList>
    </citation>
    <scope>IDENTIFICATION</scope>
    <source>
        <strain evidence="8">MINIMUS1</strain>
    </source>
</reference>
<evidence type="ECO:0000256" key="4">
    <source>
        <dbReference type="ARBA" id="ARBA00023125"/>
    </source>
</evidence>
<keyword evidence="9" id="KW-1185">Reference proteome</keyword>
<dbReference type="VEuPathDB" id="VectorBase:AMIN003417"/>
<evidence type="ECO:0000256" key="3">
    <source>
        <dbReference type="ARBA" id="ARBA00023015"/>
    </source>
</evidence>
<dbReference type="EnsemblMetazoa" id="AMIN003417-RA">
    <property type="protein sequence ID" value="AMIN003417-PA"/>
    <property type="gene ID" value="AMIN003417"/>
</dbReference>
<evidence type="ECO:0000313" key="8">
    <source>
        <dbReference type="EnsemblMetazoa" id="AMIN003417-PA"/>
    </source>
</evidence>
<dbReference type="InterPro" id="IPR028002">
    <property type="entry name" value="Myb_DNA-bind_5"/>
</dbReference>
<comment type="function">
    <text evidence="6">Involved in transvection phenomena (= synapsis-dependent gene expression), where the synaptic pairing of chromosomes carrying genes with which zeste interacts influences the expression of these genes. Zeste binds to DNA and stimulates transcription from a nearby promoter.</text>
</comment>
<dbReference type="Pfam" id="PF13873">
    <property type="entry name" value="Myb_DNA-bind_5"/>
    <property type="match status" value="1"/>
</dbReference>
<evidence type="ECO:0000256" key="2">
    <source>
        <dbReference type="ARBA" id="ARBA00016807"/>
    </source>
</evidence>
<organism evidence="8 9">
    <name type="scientific">Anopheles minimus</name>
    <dbReference type="NCBI Taxonomy" id="112268"/>
    <lineage>
        <taxon>Eukaryota</taxon>
        <taxon>Metazoa</taxon>
        <taxon>Ecdysozoa</taxon>
        <taxon>Arthropoda</taxon>
        <taxon>Hexapoda</taxon>
        <taxon>Insecta</taxon>
        <taxon>Pterygota</taxon>
        <taxon>Neoptera</taxon>
        <taxon>Endopterygota</taxon>
        <taxon>Diptera</taxon>
        <taxon>Nematocera</taxon>
        <taxon>Culicoidea</taxon>
        <taxon>Culicidae</taxon>
        <taxon>Anophelinae</taxon>
        <taxon>Anopheles</taxon>
    </lineage>
</organism>
<comment type="subunit">
    <text evidence="1">Self-associates forming complexes of several hundred monomers.</text>
</comment>
<name>A0A182VZB2_9DIPT</name>
<evidence type="ECO:0000256" key="1">
    <source>
        <dbReference type="ARBA" id="ARBA00011764"/>
    </source>
</evidence>
<proteinExistence type="predicted"/>
<feature type="domain" description="Myb/SANT-like DNA-binding" evidence="7">
    <location>
        <begin position="20"/>
        <end position="59"/>
    </location>
</feature>
<evidence type="ECO:0000256" key="5">
    <source>
        <dbReference type="ARBA" id="ARBA00023163"/>
    </source>
</evidence>
<reference evidence="9" key="1">
    <citation type="submission" date="2013-03" db="EMBL/GenBank/DDBJ databases">
        <title>The Genome Sequence of Anopheles minimus MINIMUS1.</title>
        <authorList>
            <consortium name="The Broad Institute Genomics Platform"/>
            <person name="Neafsey D.E."/>
            <person name="Walton C."/>
            <person name="Walker B."/>
            <person name="Young S.K."/>
            <person name="Zeng Q."/>
            <person name="Gargeya S."/>
            <person name="Fitzgerald M."/>
            <person name="Haas B."/>
            <person name="Abouelleil A."/>
            <person name="Allen A.W."/>
            <person name="Alvarado L."/>
            <person name="Arachchi H.M."/>
            <person name="Berlin A.M."/>
            <person name="Chapman S.B."/>
            <person name="Gainer-Dewar J."/>
            <person name="Goldberg J."/>
            <person name="Griggs A."/>
            <person name="Gujja S."/>
            <person name="Hansen M."/>
            <person name="Howarth C."/>
            <person name="Imamovic A."/>
            <person name="Ireland A."/>
            <person name="Larimer J."/>
            <person name="McCowan C."/>
            <person name="Murphy C."/>
            <person name="Pearson M."/>
            <person name="Poon T.W."/>
            <person name="Priest M."/>
            <person name="Roberts A."/>
            <person name="Saif S."/>
            <person name="Shea T."/>
            <person name="Sisk P."/>
            <person name="Sykes S."/>
            <person name="Wortman J."/>
            <person name="Nusbaum C."/>
            <person name="Birren B."/>
        </authorList>
    </citation>
    <scope>NUCLEOTIDE SEQUENCE [LARGE SCALE GENOMIC DNA]</scope>
    <source>
        <strain evidence="9">MINIMUS1</strain>
    </source>
</reference>
<dbReference type="Proteomes" id="UP000075920">
    <property type="component" value="Unassembled WGS sequence"/>
</dbReference>
<evidence type="ECO:0000313" key="9">
    <source>
        <dbReference type="Proteomes" id="UP000075920"/>
    </source>
</evidence>
<dbReference type="AlphaFoldDB" id="A0A182VZB2"/>
<sequence length="94" mass="10699">MVDLLETAPDIARGLYKGDQSHFWFELTENLNALGPPIRHSTVWKRVWFDYKCAVKKKLRENKASMNATGGGPCRLKPLNDIEERVANLTNLEA</sequence>
<protein>
    <recommendedName>
        <fullName evidence="2">Regulatory protein zeste</fullName>
    </recommendedName>
</protein>
<accession>A0A182VZB2</accession>